<evidence type="ECO:0008006" key="3">
    <source>
        <dbReference type="Google" id="ProtNLM"/>
    </source>
</evidence>
<dbReference type="PANTHER" id="PTHR38697:SF1">
    <property type="entry name" value="NUCLEAR PORE COMPLEX PROTEIN SIMILAR TO S. CEREVISIAE NUP2 (EUROFUNG)"/>
    <property type="match status" value="1"/>
</dbReference>
<gene>
    <name evidence="1" type="ORF">D6C84_03517</name>
</gene>
<accession>A0A4V4JD14</accession>
<evidence type="ECO:0000313" key="2">
    <source>
        <dbReference type="Proteomes" id="UP000310039"/>
    </source>
</evidence>
<protein>
    <recommendedName>
        <fullName evidence="3">RanBD1 domain-containing protein</fullName>
    </recommendedName>
</protein>
<sequence>MADEGEVVFGKISTADMELLEEIVGQAKSTVSGAVVHAHQIERLKTMISNLKPTTSSLKPMNQATARNIVVDAPKDLTVLTLVHEARAEVTKYTPMDEKKWVLQGFGTICILVDKNTSRPRIIVRADCSGRVLLNFSIIPCKDLYSIKNERMDEEVARKFLDKLHEAIAKAQSQLQ</sequence>
<dbReference type="InterPro" id="IPR011993">
    <property type="entry name" value="PH-like_dom_sf"/>
</dbReference>
<dbReference type="EMBL" id="QZBT01000036">
    <property type="protein sequence ID" value="THZ85193.1"/>
    <property type="molecule type" value="Genomic_DNA"/>
</dbReference>
<evidence type="ECO:0000313" key="1">
    <source>
        <dbReference type="EMBL" id="THZ85193.1"/>
    </source>
</evidence>
<dbReference type="SUPFAM" id="SSF50729">
    <property type="entry name" value="PH domain-like"/>
    <property type="match status" value="1"/>
</dbReference>
<dbReference type="PANTHER" id="PTHR38697">
    <property type="entry name" value="NUCLEAR PORE COMPLEX PROTEIN SIMILAR TO S. CEREVISIAE NUP2 (EUROFUNG)"/>
    <property type="match status" value="1"/>
</dbReference>
<dbReference type="InterPro" id="IPR053074">
    <property type="entry name" value="NPC_Nucleoporin"/>
</dbReference>
<reference evidence="1 2" key="1">
    <citation type="submission" date="2018-10" db="EMBL/GenBank/DDBJ databases">
        <title>Fifty Aureobasidium pullulans genomes reveal a recombining polyextremotolerant generalist.</title>
        <authorList>
            <person name="Gostincar C."/>
            <person name="Turk M."/>
            <person name="Zajc J."/>
            <person name="Gunde-Cimerman N."/>
        </authorList>
    </citation>
    <scope>NUCLEOTIDE SEQUENCE [LARGE SCALE GENOMIC DNA]</scope>
    <source>
        <strain evidence="1 2">EXF-3403</strain>
    </source>
</reference>
<dbReference type="Gene3D" id="2.30.29.30">
    <property type="entry name" value="Pleckstrin-homology domain (PH domain)/Phosphotyrosine-binding domain (PTB)"/>
    <property type="match status" value="1"/>
</dbReference>
<comment type="caution">
    <text evidence="1">The sequence shown here is derived from an EMBL/GenBank/DDBJ whole genome shotgun (WGS) entry which is preliminary data.</text>
</comment>
<dbReference type="AlphaFoldDB" id="A0A4V4JD14"/>
<organism evidence="1 2">
    <name type="scientific">Aureobasidium pullulans</name>
    <name type="common">Black yeast</name>
    <name type="synonym">Pullularia pullulans</name>
    <dbReference type="NCBI Taxonomy" id="5580"/>
    <lineage>
        <taxon>Eukaryota</taxon>
        <taxon>Fungi</taxon>
        <taxon>Dikarya</taxon>
        <taxon>Ascomycota</taxon>
        <taxon>Pezizomycotina</taxon>
        <taxon>Dothideomycetes</taxon>
        <taxon>Dothideomycetidae</taxon>
        <taxon>Dothideales</taxon>
        <taxon>Saccotheciaceae</taxon>
        <taxon>Aureobasidium</taxon>
    </lineage>
</organism>
<proteinExistence type="predicted"/>
<name>A0A4V4JD14_AURPU</name>
<dbReference type="Proteomes" id="UP000310039">
    <property type="component" value="Unassembled WGS sequence"/>
</dbReference>